<keyword evidence="5 7" id="KW-0378">Hydrolase</keyword>
<gene>
    <name evidence="7" type="primary">rnpA</name>
    <name evidence="9" type="ORF">SAMN04487992_103265</name>
</gene>
<dbReference type="eggNOG" id="COG0594">
    <property type="taxonomic scope" value="Bacteria"/>
</dbReference>
<keyword evidence="6 7" id="KW-0694">RNA-binding</keyword>
<keyword evidence="3 7" id="KW-0540">Nuclease</keyword>
<protein>
    <recommendedName>
        <fullName evidence="7 8">Ribonuclease P protein component</fullName>
        <shortName evidence="7">RNase P protein</shortName>
        <shortName evidence="7">RNaseP protein</shortName>
        <ecNumber evidence="7 8">3.1.26.5</ecNumber>
    </recommendedName>
    <alternativeName>
        <fullName evidence="7">Protein C5</fullName>
    </alternativeName>
</protein>
<dbReference type="HAMAP" id="MF_00227">
    <property type="entry name" value="RNase_P"/>
    <property type="match status" value="1"/>
</dbReference>
<dbReference type="GO" id="GO:0042781">
    <property type="term" value="F:3'-tRNA processing endoribonuclease activity"/>
    <property type="evidence" value="ECO:0007669"/>
    <property type="project" value="TreeGrafter"/>
</dbReference>
<evidence type="ECO:0000313" key="9">
    <source>
        <dbReference type="EMBL" id="SDE75303.1"/>
    </source>
</evidence>
<dbReference type="Gene3D" id="3.30.230.10">
    <property type="match status" value="1"/>
</dbReference>
<comment type="similarity">
    <text evidence="7">Belongs to the RnpA family.</text>
</comment>
<dbReference type="GO" id="GO:0001682">
    <property type="term" value="P:tRNA 5'-leader removal"/>
    <property type="evidence" value="ECO:0007669"/>
    <property type="project" value="UniProtKB-UniRule"/>
</dbReference>
<evidence type="ECO:0000313" key="10">
    <source>
        <dbReference type="Proteomes" id="UP000182114"/>
    </source>
</evidence>
<dbReference type="EC" id="3.1.26.5" evidence="7 8"/>
<comment type="subunit">
    <text evidence="7">Consists of a catalytic RNA component (M1 or rnpB) and a protein subunit.</text>
</comment>
<dbReference type="GO" id="GO:0004526">
    <property type="term" value="F:ribonuclease P activity"/>
    <property type="evidence" value="ECO:0007669"/>
    <property type="project" value="UniProtKB-UniRule"/>
</dbReference>
<evidence type="ECO:0000256" key="7">
    <source>
        <dbReference type="HAMAP-Rule" id="MF_00227"/>
    </source>
</evidence>
<dbReference type="Proteomes" id="UP000182114">
    <property type="component" value="Unassembled WGS sequence"/>
</dbReference>
<organism evidence="9 10">
    <name type="scientific">Cellulophaga baltica</name>
    <dbReference type="NCBI Taxonomy" id="76594"/>
    <lineage>
        <taxon>Bacteria</taxon>
        <taxon>Pseudomonadati</taxon>
        <taxon>Bacteroidota</taxon>
        <taxon>Flavobacteriia</taxon>
        <taxon>Flavobacteriales</taxon>
        <taxon>Flavobacteriaceae</taxon>
        <taxon>Cellulophaga</taxon>
    </lineage>
</organism>
<dbReference type="InterPro" id="IPR014721">
    <property type="entry name" value="Ribsml_uS5_D2-typ_fold_subgr"/>
</dbReference>
<dbReference type="RefSeq" id="WP_024482404.1">
    <property type="nucleotide sequence ID" value="NZ_FNBD01000003.1"/>
</dbReference>
<dbReference type="NCBIfam" id="TIGR00188">
    <property type="entry name" value="rnpA"/>
    <property type="match status" value="1"/>
</dbReference>
<dbReference type="InterPro" id="IPR020539">
    <property type="entry name" value="RNase_P_CS"/>
</dbReference>
<name>A0A1G7FHD7_9FLAO</name>
<evidence type="ECO:0000256" key="1">
    <source>
        <dbReference type="ARBA" id="ARBA00002663"/>
    </source>
</evidence>
<dbReference type="GO" id="GO:0030677">
    <property type="term" value="C:ribonuclease P complex"/>
    <property type="evidence" value="ECO:0007669"/>
    <property type="project" value="TreeGrafter"/>
</dbReference>
<reference evidence="10" key="1">
    <citation type="submission" date="2016-10" db="EMBL/GenBank/DDBJ databases">
        <authorList>
            <person name="Varghese N."/>
            <person name="Submissions S."/>
        </authorList>
    </citation>
    <scope>NUCLEOTIDE SEQUENCE [LARGE SCALE GENOMIC DNA]</scope>
    <source>
        <strain evidence="10">DSM 24729</strain>
    </source>
</reference>
<keyword evidence="2 7" id="KW-0819">tRNA processing</keyword>
<dbReference type="InterPro" id="IPR000100">
    <property type="entry name" value="RNase_P"/>
</dbReference>
<evidence type="ECO:0000256" key="2">
    <source>
        <dbReference type="ARBA" id="ARBA00022694"/>
    </source>
</evidence>
<evidence type="ECO:0000256" key="8">
    <source>
        <dbReference type="NCBIfam" id="TIGR00188"/>
    </source>
</evidence>
<dbReference type="SUPFAM" id="SSF54211">
    <property type="entry name" value="Ribosomal protein S5 domain 2-like"/>
    <property type="match status" value="1"/>
</dbReference>
<dbReference type="PANTHER" id="PTHR33992">
    <property type="entry name" value="RIBONUCLEASE P PROTEIN COMPONENT"/>
    <property type="match status" value="1"/>
</dbReference>
<accession>A0A1G7FHD7</accession>
<evidence type="ECO:0000256" key="3">
    <source>
        <dbReference type="ARBA" id="ARBA00022722"/>
    </source>
</evidence>
<comment type="function">
    <text evidence="1 7">RNaseP catalyzes the removal of the 5'-leader sequence from pre-tRNA to produce the mature 5'-terminus. It can also cleave other RNA substrates such as 4.5S RNA. The protein component plays an auxiliary but essential role in vivo by binding to the 5'-leader sequence and broadening the substrate specificity of the ribozyme.</text>
</comment>
<keyword evidence="10" id="KW-1185">Reference proteome</keyword>
<keyword evidence="4 7" id="KW-0255">Endonuclease</keyword>
<evidence type="ECO:0000256" key="5">
    <source>
        <dbReference type="ARBA" id="ARBA00022801"/>
    </source>
</evidence>
<dbReference type="GO" id="GO:0000049">
    <property type="term" value="F:tRNA binding"/>
    <property type="evidence" value="ECO:0007669"/>
    <property type="project" value="UniProtKB-UniRule"/>
</dbReference>
<comment type="catalytic activity">
    <reaction evidence="7">
        <text>Endonucleolytic cleavage of RNA, removing 5'-extranucleotides from tRNA precursor.</text>
        <dbReference type="EC" id="3.1.26.5"/>
    </reaction>
</comment>
<dbReference type="Pfam" id="PF00825">
    <property type="entry name" value="Ribonuclease_P"/>
    <property type="match status" value="1"/>
</dbReference>
<evidence type="ECO:0000256" key="6">
    <source>
        <dbReference type="ARBA" id="ARBA00022884"/>
    </source>
</evidence>
<dbReference type="EMBL" id="FNBD01000003">
    <property type="protein sequence ID" value="SDE75303.1"/>
    <property type="molecule type" value="Genomic_DNA"/>
</dbReference>
<proteinExistence type="inferred from homology"/>
<dbReference type="AlphaFoldDB" id="A0A1G7FHD7"/>
<dbReference type="PROSITE" id="PS00648">
    <property type="entry name" value="RIBONUCLEASE_P"/>
    <property type="match status" value="1"/>
</dbReference>
<evidence type="ECO:0000256" key="4">
    <source>
        <dbReference type="ARBA" id="ARBA00022759"/>
    </source>
</evidence>
<dbReference type="PANTHER" id="PTHR33992:SF1">
    <property type="entry name" value="RIBONUCLEASE P PROTEIN COMPONENT"/>
    <property type="match status" value="1"/>
</dbReference>
<dbReference type="InterPro" id="IPR020568">
    <property type="entry name" value="Ribosomal_Su5_D2-typ_SF"/>
</dbReference>
<sequence length="139" mass="16124">MENKPDFSYSRAEKLKSKKLFEKMFAEGKSVANFPLRVIYVKADFKDNVPIKAGVTVSKRNFKSAVKRNRIKRLLREAYRLNKSMVSNNSTDKYALLILYLGKEMPESKAVHQKMEVLLDKFNKKIAQESKKSTSEEIK</sequence>